<evidence type="ECO:0000259" key="2">
    <source>
        <dbReference type="Pfam" id="PF08547"/>
    </source>
</evidence>
<dbReference type="SUPFAM" id="SSF49785">
    <property type="entry name" value="Galactose-binding domain-like"/>
    <property type="match status" value="1"/>
</dbReference>
<dbReference type="RefSeq" id="WP_126842670.1">
    <property type="nucleotide sequence ID" value="NZ_PIQH01000012.1"/>
</dbReference>
<organism evidence="3 4">
    <name type="scientific">Idiomarina tyrosinivorans</name>
    <dbReference type="NCBI Taxonomy" id="1445662"/>
    <lineage>
        <taxon>Bacteria</taxon>
        <taxon>Pseudomonadati</taxon>
        <taxon>Pseudomonadota</taxon>
        <taxon>Gammaproteobacteria</taxon>
        <taxon>Alteromonadales</taxon>
        <taxon>Idiomarinaceae</taxon>
        <taxon>Idiomarina</taxon>
    </lineage>
</organism>
<dbReference type="AlphaFoldDB" id="A0A432ZG63"/>
<evidence type="ECO:0000313" key="3">
    <source>
        <dbReference type="EMBL" id="RUO76909.1"/>
    </source>
</evidence>
<evidence type="ECO:0000313" key="4">
    <source>
        <dbReference type="Proteomes" id="UP000287996"/>
    </source>
</evidence>
<dbReference type="EMBL" id="PIQH01000012">
    <property type="protein sequence ID" value="RUO76909.1"/>
    <property type="molecule type" value="Genomic_DNA"/>
</dbReference>
<dbReference type="InterPro" id="IPR013857">
    <property type="entry name" value="NADH-UbQ_OxRdtase-assoc_prot30"/>
</dbReference>
<feature type="chain" id="PRO_5019333813" description="NADH:ubiquinone oxidoreductase intermediate-associated protein 30 domain-containing protein" evidence="1">
    <location>
        <begin position="30"/>
        <end position="198"/>
    </location>
</feature>
<feature type="signal peptide" evidence="1">
    <location>
        <begin position="1"/>
        <end position="29"/>
    </location>
</feature>
<feature type="domain" description="NADH:ubiquinone oxidoreductase intermediate-associated protein 30" evidence="2">
    <location>
        <begin position="51"/>
        <end position="182"/>
    </location>
</feature>
<proteinExistence type="predicted"/>
<protein>
    <recommendedName>
        <fullName evidence="2">NADH:ubiquinone oxidoreductase intermediate-associated protein 30 domain-containing protein</fullName>
    </recommendedName>
</protein>
<dbReference type="InterPro" id="IPR008979">
    <property type="entry name" value="Galactose-bd-like_sf"/>
</dbReference>
<accession>A0A432ZG63</accession>
<keyword evidence="1" id="KW-0732">Signal</keyword>
<sequence length="198" mass="21407">MKLFKKEALYAVKVALLSGVLGFSQLSVAAAETLVDRFNDSKLNDFGFTRQLMTDAIAGGETTAVMAVIDGTLQVRGDIRPARGQLGWASVVIPLADFGKNWNASDYQGIRLRIKLNSGNLSVSANSTAITNFDYHAAAVAVAADQQFHQVDIPFSQMQRAWSSNTPLAKDTLNSISIAAYALQAATFDYQVDSVSFY</sequence>
<gene>
    <name evidence="3" type="ORF">CWI84_11170</name>
</gene>
<dbReference type="Pfam" id="PF08547">
    <property type="entry name" value="CIA30"/>
    <property type="match status" value="1"/>
</dbReference>
<comment type="caution">
    <text evidence="3">The sequence shown here is derived from an EMBL/GenBank/DDBJ whole genome shotgun (WGS) entry which is preliminary data.</text>
</comment>
<evidence type="ECO:0000256" key="1">
    <source>
        <dbReference type="SAM" id="SignalP"/>
    </source>
</evidence>
<dbReference type="Proteomes" id="UP000287996">
    <property type="component" value="Unassembled WGS sequence"/>
</dbReference>
<keyword evidence="4" id="KW-1185">Reference proteome</keyword>
<name>A0A432ZG63_9GAMM</name>
<dbReference type="OrthoDB" id="5702921at2"/>
<reference evidence="3 4" key="1">
    <citation type="journal article" date="2011" name="Front. Microbiol.">
        <title>Genomic signatures of strain selection and enhancement in Bacillus atrophaeus var. globigii, a historical biowarfare simulant.</title>
        <authorList>
            <person name="Gibbons H.S."/>
            <person name="Broomall S.M."/>
            <person name="McNew L.A."/>
            <person name="Daligault H."/>
            <person name="Chapman C."/>
            <person name="Bruce D."/>
            <person name="Karavis M."/>
            <person name="Krepps M."/>
            <person name="McGregor P.A."/>
            <person name="Hong C."/>
            <person name="Park K.H."/>
            <person name="Akmal A."/>
            <person name="Feldman A."/>
            <person name="Lin J.S."/>
            <person name="Chang W.E."/>
            <person name="Higgs B.W."/>
            <person name="Demirev P."/>
            <person name="Lindquist J."/>
            <person name="Liem A."/>
            <person name="Fochler E."/>
            <person name="Read T.D."/>
            <person name="Tapia R."/>
            <person name="Johnson S."/>
            <person name="Bishop-Lilly K.A."/>
            <person name="Detter C."/>
            <person name="Han C."/>
            <person name="Sozhamannan S."/>
            <person name="Rosenzweig C.N."/>
            <person name="Skowronski E.W."/>
        </authorList>
    </citation>
    <scope>NUCLEOTIDE SEQUENCE [LARGE SCALE GENOMIC DNA]</scope>
    <source>
        <strain evidence="3 4">CC-PW-9</strain>
    </source>
</reference>